<accession>A0A0A8Z3X6</accession>
<reference evidence="1" key="1">
    <citation type="submission" date="2014-09" db="EMBL/GenBank/DDBJ databases">
        <authorList>
            <person name="Magalhaes I.L.F."/>
            <person name="Oliveira U."/>
            <person name="Santos F.R."/>
            <person name="Vidigal T.H.D.A."/>
            <person name="Brescovit A.D."/>
            <person name="Santos A.J."/>
        </authorList>
    </citation>
    <scope>NUCLEOTIDE SEQUENCE</scope>
    <source>
        <tissue evidence="1">Shoot tissue taken approximately 20 cm above the soil surface</tissue>
    </source>
</reference>
<reference evidence="1" key="2">
    <citation type="journal article" date="2015" name="Data Brief">
        <title>Shoot transcriptome of the giant reed, Arundo donax.</title>
        <authorList>
            <person name="Barrero R.A."/>
            <person name="Guerrero F.D."/>
            <person name="Moolhuijzen P."/>
            <person name="Goolsby J.A."/>
            <person name="Tidwell J."/>
            <person name="Bellgard S.E."/>
            <person name="Bellgard M.I."/>
        </authorList>
    </citation>
    <scope>NUCLEOTIDE SEQUENCE</scope>
    <source>
        <tissue evidence="1">Shoot tissue taken approximately 20 cm above the soil surface</tissue>
    </source>
</reference>
<name>A0A0A8Z3X6_ARUDO</name>
<organism evidence="1">
    <name type="scientific">Arundo donax</name>
    <name type="common">Giant reed</name>
    <name type="synonym">Donax arundinaceus</name>
    <dbReference type="NCBI Taxonomy" id="35708"/>
    <lineage>
        <taxon>Eukaryota</taxon>
        <taxon>Viridiplantae</taxon>
        <taxon>Streptophyta</taxon>
        <taxon>Embryophyta</taxon>
        <taxon>Tracheophyta</taxon>
        <taxon>Spermatophyta</taxon>
        <taxon>Magnoliopsida</taxon>
        <taxon>Liliopsida</taxon>
        <taxon>Poales</taxon>
        <taxon>Poaceae</taxon>
        <taxon>PACMAD clade</taxon>
        <taxon>Arundinoideae</taxon>
        <taxon>Arundineae</taxon>
        <taxon>Arundo</taxon>
    </lineage>
</organism>
<proteinExistence type="predicted"/>
<protein>
    <submittedName>
        <fullName evidence="1">Uncharacterized protein</fullName>
    </submittedName>
</protein>
<dbReference type="AlphaFoldDB" id="A0A0A8Z3X6"/>
<evidence type="ECO:0000313" key="1">
    <source>
        <dbReference type="EMBL" id="JAD29542.1"/>
    </source>
</evidence>
<sequence>MLLTYMRQTKRCFVFVPCFIKWSVSSKTVKTNGLFPCMNTIVALFVP</sequence>
<dbReference type="EMBL" id="GBRH01268353">
    <property type="protein sequence ID" value="JAD29542.1"/>
    <property type="molecule type" value="Transcribed_RNA"/>
</dbReference>